<feature type="compositionally biased region" description="Acidic residues" evidence="3">
    <location>
        <begin position="779"/>
        <end position="794"/>
    </location>
</feature>
<dbReference type="GO" id="GO:0017025">
    <property type="term" value="F:TBP-class protein binding"/>
    <property type="evidence" value="ECO:0007669"/>
    <property type="project" value="InterPro"/>
</dbReference>
<name>A0AAV9MXL1_9EURO</name>
<dbReference type="PANTHER" id="PTHR13900">
    <property type="entry name" value="TRANSCRIPTION INITIATION FACTOR TFIID"/>
    <property type="match status" value="1"/>
</dbReference>
<feature type="region of interest" description="Disordered" evidence="3">
    <location>
        <begin position="292"/>
        <end position="313"/>
    </location>
</feature>
<feature type="compositionally biased region" description="Polar residues" evidence="3">
    <location>
        <begin position="918"/>
        <end position="927"/>
    </location>
</feature>
<dbReference type="GO" id="GO:0051123">
    <property type="term" value="P:RNA polymerase II preinitiation complex assembly"/>
    <property type="evidence" value="ECO:0007669"/>
    <property type="project" value="TreeGrafter"/>
</dbReference>
<evidence type="ECO:0000313" key="5">
    <source>
        <dbReference type="EMBL" id="KAK5046434.1"/>
    </source>
</evidence>
<evidence type="ECO:0000256" key="2">
    <source>
        <dbReference type="ARBA" id="ARBA00023242"/>
    </source>
</evidence>
<dbReference type="AlphaFoldDB" id="A0AAV9MXL1"/>
<feature type="compositionally biased region" description="Polar residues" evidence="3">
    <location>
        <begin position="940"/>
        <end position="950"/>
    </location>
</feature>
<proteinExistence type="predicted"/>
<feature type="compositionally biased region" description="Acidic residues" evidence="3">
    <location>
        <begin position="299"/>
        <end position="309"/>
    </location>
</feature>
<dbReference type="Proteomes" id="UP001358417">
    <property type="component" value="Unassembled WGS sequence"/>
</dbReference>
<evidence type="ECO:0000256" key="3">
    <source>
        <dbReference type="SAM" id="MobiDB-lite"/>
    </source>
</evidence>
<dbReference type="Pfam" id="PF12157">
    <property type="entry name" value="DUF3591"/>
    <property type="match status" value="1"/>
</dbReference>
<sequence length="1154" mass="129920">MSSDPYQQANGLEDLFDDVDDMLDSAVATPFEQSFNVPDDGDNELSMLMNEGGGDEAFDLNELNARELDVGEKADNAIDYEDIGDDDSLPDEEFNQETAPQVHSDLLPGIEDSALDGLDGLDDDDLFGPSSPILTSHEPQPVVAPSKPVDKALPDADQDSDLASDHAEDDNQDISMLQSDVDDIEDAQYRIQLALFAQSGSGYAPTTEQENIEEWLKLEFPSFKRDENPYFNKLFPPRLQNWSAKTPVKPPKPIRPAKVNLEIEQDQKTAFNSSLPVTAAVSSSDVVKTKEPVVHEVQESSDESDDDEPLPNGMSMRDLEFICTNFDTLSQLALSDEEIVEEPRIVDSDDEMFGFDDFGDIERPHKKRRLGLDPHAIVSIHEIDVRSFDDPERYTAKLAAKVVLDLNDPQLLVEEVDAEALKAKARPGEKVPAVKTLKDRLRHRFKTSNDAEYDLLKQNHQSKVRNQLSSINIEHSVPAKRLQYPYYQVRLSIQDLRNYHRRRMHFKHNISFSPVNKIKRKHQKGKTVEQLYATTKHLSMGDNSSTLLLEYSEEHPLMLSQPGMSSKVINYYRKRAADDSFRPNKHDIGEATVLLPEDKSPFHVFGHIEPGETISALYNSMYRAPIFKQDPASHDFMVLRESTGQDGQRHYLRNLDNVCVVGQELPSTTIPGTHSRMVTTASKNRLKAISYRMARRKKTQRIRVEEVTKHFPDTTDMQNRQKMKEFMVFSKEHKEWEMKPGETIPDEKTIQTMIRPEDICLLESMQVGAQYLQDAGYADNDDDDDKDKDNDNDSIEQQLAPWRTTKNFMQATQGKAMLKLFGEGDPSGRGEAFSFIKTSMKGGFRPIGGSAQDAITLKKELGGHSYNVARQQRSYEESIRGIWDKQKASLGSKIEPSDLDMDGDVDNQEDRYNERSSMRANSVSGTHTPAPGRRRDDETGTSFSKRSLASQGQSTKCLQIFRTVVRDGKEVDEIQYENDPAVIKQYMRIKEMEEAQATRFVSRTARHELSLHVSSLQDIQPTGNADHDARNKKRQEYPFSTNAHVSFLVLTMFRLEEALAKLEKNAARRKQRTKGKGAADATSPGGTAMSPDADGGAPGGKNTQPTQRKCANCGQVGHIKTNKKSVMCNNCNLPFDRKLGLLGLAPIFEEVEAF</sequence>
<reference evidence="5 6" key="1">
    <citation type="submission" date="2023-08" db="EMBL/GenBank/DDBJ databases">
        <title>Black Yeasts Isolated from many extreme environments.</title>
        <authorList>
            <person name="Coleine C."/>
            <person name="Stajich J.E."/>
            <person name="Selbmann L."/>
        </authorList>
    </citation>
    <scope>NUCLEOTIDE SEQUENCE [LARGE SCALE GENOMIC DNA]</scope>
    <source>
        <strain evidence="5 6">CCFEE 5792</strain>
    </source>
</reference>
<organism evidence="5 6">
    <name type="scientific">Exophiala bonariae</name>
    <dbReference type="NCBI Taxonomy" id="1690606"/>
    <lineage>
        <taxon>Eukaryota</taxon>
        <taxon>Fungi</taxon>
        <taxon>Dikarya</taxon>
        <taxon>Ascomycota</taxon>
        <taxon>Pezizomycotina</taxon>
        <taxon>Eurotiomycetes</taxon>
        <taxon>Chaetothyriomycetidae</taxon>
        <taxon>Chaetothyriales</taxon>
        <taxon>Herpotrichiellaceae</taxon>
        <taxon>Exophiala</taxon>
    </lineage>
</organism>
<dbReference type="RefSeq" id="XP_064702025.1">
    <property type="nucleotide sequence ID" value="XM_064851784.1"/>
</dbReference>
<accession>A0AAV9MXL1</accession>
<dbReference type="GeneID" id="89976401"/>
<dbReference type="InterPro" id="IPR040240">
    <property type="entry name" value="TAF1"/>
</dbReference>
<feature type="compositionally biased region" description="Acidic residues" evidence="3">
    <location>
        <begin position="78"/>
        <end position="95"/>
    </location>
</feature>
<feature type="domain" description="Transcription initiation factor TFIID subunit 1 histone acetyltransferase" evidence="4">
    <location>
        <begin position="445"/>
        <end position="890"/>
    </location>
</feature>
<dbReference type="GO" id="GO:0004402">
    <property type="term" value="F:histone acetyltransferase activity"/>
    <property type="evidence" value="ECO:0007669"/>
    <property type="project" value="InterPro"/>
</dbReference>
<protein>
    <recommendedName>
        <fullName evidence="4">Transcription initiation factor TFIID subunit 1 histone acetyltransferase domain-containing protein</fullName>
    </recommendedName>
</protein>
<dbReference type="PANTHER" id="PTHR13900:SF0">
    <property type="entry name" value="TRANSCRIPTION INITIATION FACTOR TFIID SUBUNIT 1"/>
    <property type="match status" value="1"/>
</dbReference>
<comment type="subcellular location">
    <subcellularLocation>
        <location evidence="1">Nucleus</location>
    </subcellularLocation>
</comment>
<dbReference type="GO" id="GO:0016251">
    <property type="term" value="F:RNA polymerase II general transcription initiation factor activity"/>
    <property type="evidence" value="ECO:0007669"/>
    <property type="project" value="InterPro"/>
</dbReference>
<gene>
    <name evidence="5" type="ORF">LTR84_008237</name>
</gene>
<evidence type="ECO:0000313" key="6">
    <source>
        <dbReference type="Proteomes" id="UP001358417"/>
    </source>
</evidence>
<evidence type="ECO:0000259" key="4">
    <source>
        <dbReference type="Pfam" id="PF12157"/>
    </source>
</evidence>
<feature type="compositionally biased region" description="Acidic residues" evidence="3">
    <location>
        <begin position="156"/>
        <end position="172"/>
    </location>
</feature>
<evidence type="ECO:0000256" key="1">
    <source>
        <dbReference type="ARBA" id="ARBA00004123"/>
    </source>
</evidence>
<keyword evidence="6" id="KW-1185">Reference proteome</keyword>
<keyword evidence="2" id="KW-0539">Nucleus</keyword>
<feature type="region of interest" description="Disordered" evidence="3">
    <location>
        <begin position="1066"/>
        <end position="1109"/>
    </location>
</feature>
<feature type="region of interest" description="Disordered" evidence="3">
    <location>
        <begin position="776"/>
        <end position="805"/>
    </location>
</feature>
<dbReference type="InterPro" id="IPR022591">
    <property type="entry name" value="TAF1_HAT_dom"/>
</dbReference>
<dbReference type="EMBL" id="JAVRRD010000030">
    <property type="protein sequence ID" value="KAK5046434.1"/>
    <property type="molecule type" value="Genomic_DNA"/>
</dbReference>
<feature type="region of interest" description="Disordered" evidence="3">
    <location>
        <begin position="70"/>
        <end position="174"/>
    </location>
</feature>
<feature type="region of interest" description="Disordered" evidence="3">
    <location>
        <begin position="32"/>
        <end position="53"/>
    </location>
</feature>
<comment type="caution">
    <text evidence="5">The sequence shown here is derived from an EMBL/GenBank/DDBJ whole genome shotgun (WGS) entry which is preliminary data.</text>
</comment>
<feature type="region of interest" description="Disordered" evidence="3">
    <location>
        <begin position="893"/>
        <end position="950"/>
    </location>
</feature>
<feature type="compositionally biased region" description="Acidic residues" evidence="3">
    <location>
        <begin position="897"/>
        <end position="907"/>
    </location>
</feature>
<feature type="compositionally biased region" description="Basic and acidic residues" evidence="3">
    <location>
        <begin position="908"/>
        <end position="917"/>
    </location>
</feature>
<dbReference type="GO" id="GO:0005669">
    <property type="term" value="C:transcription factor TFIID complex"/>
    <property type="evidence" value="ECO:0007669"/>
    <property type="project" value="InterPro"/>
</dbReference>